<name>A0A6A6XZX9_9PLEO</name>
<comment type="similarity">
    <text evidence="2 7">Belongs to the major facilitator superfamily. Sugar transporter (TC 2.A.1.1) family.</text>
</comment>
<dbReference type="PRINTS" id="PR00171">
    <property type="entry name" value="SUGRTRNSPORT"/>
</dbReference>
<evidence type="ECO:0000256" key="8">
    <source>
        <dbReference type="SAM" id="Phobius"/>
    </source>
</evidence>
<dbReference type="PROSITE" id="PS50850">
    <property type="entry name" value="MFS"/>
    <property type="match status" value="1"/>
</dbReference>
<gene>
    <name evidence="10" type="ORF">K505DRAFT_262408</name>
</gene>
<evidence type="ECO:0000256" key="1">
    <source>
        <dbReference type="ARBA" id="ARBA00004141"/>
    </source>
</evidence>
<dbReference type="PANTHER" id="PTHR48022">
    <property type="entry name" value="PLASTIDIC GLUCOSE TRANSPORTER 4"/>
    <property type="match status" value="1"/>
</dbReference>
<evidence type="ECO:0000256" key="6">
    <source>
        <dbReference type="ARBA" id="ARBA00023136"/>
    </source>
</evidence>
<protein>
    <submittedName>
        <fullName evidence="10">General substrate transporter</fullName>
    </submittedName>
</protein>
<dbReference type="EMBL" id="MU001738">
    <property type="protein sequence ID" value="KAF2801147.1"/>
    <property type="molecule type" value="Genomic_DNA"/>
</dbReference>
<dbReference type="InterPro" id="IPR005828">
    <property type="entry name" value="MFS_sugar_transport-like"/>
</dbReference>
<feature type="transmembrane region" description="Helical" evidence="8">
    <location>
        <begin position="12"/>
        <end position="30"/>
    </location>
</feature>
<dbReference type="InterPro" id="IPR003663">
    <property type="entry name" value="Sugar/inositol_transpt"/>
</dbReference>
<dbReference type="NCBIfam" id="TIGR00879">
    <property type="entry name" value="SP"/>
    <property type="match status" value="1"/>
</dbReference>
<feature type="transmembrane region" description="Helical" evidence="8">
    <location>
        <begin position="436"/>
        <end position="454"/>
    </location>
</feature>
<feature type="transmembrane region" description="Helical" evidence="8">
    <location>
        <begin position="307"/>
        <end position="327"/>
    </location>
</feature>
<evidence type="ECO:0000259" key="9">
    <source>
        <dbReference type="PROSITE" id="PS50850"/>
    </source>
</evidence>
<dbReference type="AlphaFoldDB" id="A0A6A6XZX9"/>
<feature type="transmembrane region" description="Helical" evidence="8">
    <location>
        <begin position="145"/>
        <end position="169"/>
    </location>
</feature>
<feature type="domain" description="Major facilitator superfamily (MFS) profile" evidence="9">
    <location>
        <begin position="17"/>
        <end position="458"/>
    </location>
</feature>
<keyword evidence="6 8" id="KW-0472">Membrane</keyword>
<sequence length="521" mass="57732">MARKYLGGSGERLTIWISVAASTVLVFYGYDQGVFGNVIISEDFLETFGHPSANMQGVMTSIYNIGCFIGAMSTVWTGDILGRPRQIMVGSTIIAIGAIIQSASYGVAQMMVGRIVAGLGTGMNTATAGVWQAETSKMSSRGKLVIIQMANCITGFSISNWLTLGFSFAPKDVAWRFPLAFQMFFTFCIYALCPFLPDSPRLLIRKGKYEEAYEVLAALEGHGATVDSPAVHAQFNIIKDILDKEHMSTYSWWELLSGHGPSGVLRRMILGAWMQAMNQISGINVTSYYMSYIFINALGISELLSRILAAAGSVDYLVFACLAYFVIERFGRRRVMMCSAAACSTCWIVIAISLGLSAHGGNQYRLGIVAVSFFFLFFASFGMGVLGVPWLYPTEINALEMRTKGASLAMATNWIMNFAVVQVTLPGIDSLGWKFWIIWAVICFAFIPITYFFYPETANRTLEDVDRFFATKPGIFIHRNKVAVQLHRPAEYIEADERIARGENLDDDEKLKDHIETKEMV</sequence>
<evidence type="ECO:0000313" key="10">
    <source>
        <dbReference type="EMBL" id="KAF2801147.1"/>
    </source>
</evidence>
<reference evidence="10" key="1">
    <citation type="journal article" date="2020" name="Stud. Mycol.">
        <title>101 Dothideomycetes genomes: a test case for predicting lifestyles and emergence of pathogens.</title>
        <authorList>
            <person name="Haridas S."/>
            <person name="Albert R."/>
            <person name="Binder M."/>
            <person name="Bloem J."/>
            <person name="Labutti K."/>
            <person name="Salamov A."/>
            <person name="Andreopoulos B."/>
            <person name="Baker S."/>
            <person name="Barry K."/>
            <person name="Bills G."/>
            <person name="Bluhm B."/>
            <person name="Cannon C."/>
            <person name="Castanera R."/>
            <person name="Culley D."/>
            <person name="Daum C."/>
            <person name="Ezra D."/>
            <person name="Gonzalez J."/>
            <person name="Henrissat B."/>
            <person name="Kuo A."/>
            <person name="Liang C."/>
            <person name="Lipzen A."/>
            <person name="Lutzoni F."/>
            <person name="Magnuson J."/>
            <person name="Mondo S."/>
            <person name="Nolan M."/>
            <person name="Ohm R."/>
            <person name="Pangilinan J."/>
            <person name="Park H.-J."/>
            <person name="Ramirez L."/>
            <person name="Alfaro M."/>
            <person name="Sun H."/>
            <person name="Tritt A."/>
            <person name="Yoshinaga Y."/>
            <person name="Zwiers L.-H."/>
            <person name="Turgeon B."/>
            <person name="Goodwin S."/>
            <person name="Spatafora J."/>
            <person name="Crous P."/>
            <person name="Grigoriev I."/>
        </authorList>
    </citation>
    <scope>NUCLEOTIDE SEQUENCE</scope>
    <source>
        <strain evidence="10">CBS 109.77</strain>
    </source>
</reference>
<evidence type="ECO:0000256" key="5">
    <source>
        <dbReference type="ARBA" id="ARBA00022989"/>
    </source>
</evidence>
<dbReference type="OrthoDB" id="6339427at2759"/>
<evidence type="ECO:0000256" key="4">
    <source>
        <dbReference type="ARBA" id="ARBA00022692"/>
    </source>
</evidence>
<keyword evidence="5 8" id="KW-1133">Transmembrane helix</keyword>
<comment type="subcellular location">
    <subcellularLocation>
        <location evidence="1">Membrane</location>
        <topology evidence="1">Multi-pass membrane protein</topology>
    </subcellularLocation>
</comment>
<evidence type="ECO:0000256" key="2">
    <source>
        <dbReference type="ARBA" id="ARBA00010992"/>
    </source>
</evidence>
<feature type="transmembrane region" description="Helical" evidence="8">
    <location>
        <begin position="368"/>
        <end position="393"/>
    </location>
</feature>
<evidence type="ECO:0000256" key="7">
    <source>
        <dbReference type="RuleBase" id="RU003346"/>
    </source>
</evidence>
<feature type="transmembrane region" description="Helical" evidence="8">
    <location>
        <begin position="334"/>
        <end position="356"/>
    </location>
</feature>
<proteinExistence type="inferred from homology"/>
<feature type="transmembrane region" description="Helical" evidence="8">
    <location>
        <begin position="175"/>
        <end position="196"/>
    </location>
</feature>
<feature type="transmembrane region" description="Helical" evidence="8">
    <location>
        <begin position="61"/>
        <end position="81"/>
    </location>
</feature>
<evidence type="ECO:0000313" key="11">
    <source>
        <dbReference type="Proteomes" id="UP000799757"/>
    </source>
</evidence>
<dbReference type="InterPro" id="IPR036259">
    <property type="entry name" value="MFS_trans_sf"/>
</dbReference>
<keyword evidence="4 8" id="KW-0812">Transmembrane</keyword>
<evidence type="ECO:0000256" key="3">
    <source>
        <dbReference type="ARBA" id="ARBA00022448"/>
    </source>
</evidence>
<organism evidence="10 11">
    <name type="scientific">Melanomma pulvis-pyrius CBS 109.77</name>
    <dbReference type="NCBI Taxonomy" id="1314802"/>
    <lineage>
        <taxon>Eukaryota</taxon>
        <taxon>Fungi</taxon>
        <taxon>Dikarya</taxon>
        <taxon>Ascomycota</taxon>
        <taxon>Pezizomycotina</taxon>
        <taxon>Dothideomycetes</taxon>
        <taxon>Pleosporomycetidae</taxon>
        <taxon>Pleosporales</taxon>
        <taxon>Melanommataceae</taxon>
        <taxon>Melanomma</taxon>
    </lineage>
</organism>
<keyword evidence="11" id="KW-1185">Reference proteome</keyword>
<dbReference type="Gene3D" id="1.20.1250.20">
    <property type="entry name" value="MFS general substrate transporter like domains"/>
    <property type="match status" value="1"/>
</dbReference>
<dbReference type="Pfam" id="PF00083">
    <property type="entry name" value="Sugar_tr"/>
    <property type="match status" value="1"/>
</dbReference>
<feature type="transmembrane region" description="Helical" evidence="8">
    <location>
        <begin position="114"/>
        <end position="133"/>
    </location>
</feature>
<dbReference type="PANTHER" id="PTHR48022:SF26">
    <property type="entry name" value="MAJOR FACILITATOR SUPERFAMILY (MFS) PROFILE DOMAIN-CONTAINING PROTEIN-RELATED"/>
    <property type="match status" value="1"/>
</dbReference>
<feature type="transmembrane region" description="Helical" evidence="8">
    <location>
        <begin position="276"/>
        <end position="295"/>
    </location>
</feature>
<keyword evidence="3 7" id="KW-0813">Transport</keyword>
<dbReference type="GO" id="GO:0005351">
    <property type="term" value="F:carbohydrate:proton symporter activity"/>
    <property type="evidence" value="ECO:0007669"/>
    <property type="project" value="TreeGrafter"/>
</dbReference>
<feature type="transmembrane region" description="Helical" evidence="8">
    <location>
        <begin position="88"/>
        <end position="108"/>
    </location>
</feature>
<dbReference type="InterPro" id="IPR050360">
    <property type="entry name" value="MFS_Sugar_Transporters"/>
</dbReference>
<accession>A0A6A6XZX9</accession>
<dbReference type="SUPFAM" id="SSF103473">
    <property type="entry name" value="MFS general substrate transporter"/>
    <property type="match status" value="1"/>
</dbReference>
<dbReference type="InterPro" id="IPR020846">
    <property type="entry name" value="MFS_dom"/>
</dbReference>
<feature type="transmembrane region" description="Helical" evidence="8">
    <location>
        <begin position="405"/>
        <end position="424"/>
    </location>
</feature>
<dbReference type="GO" id="GO:0016020">
    <property type="term" value="C:membrane"/>
    <property type="evidence" value="ECO:0007669"/>
    <property type="project" value="UniProtKB-SubCell"/>
</dbReference>
<dbReference type="Proteomes" id="UP000799757">
    <property type="component" value="Unassembled WGS sequence"/>
</dbReference>